<protein>
    <submittedName>
        <fullName evidence="4">Putative membrane protein</fullName>
    </submittedName>
</protein>
<dbReference type="InterPro" id="IPR056066">
    <property type="entry name" value="DUF7649"/>
</dbReference>
<dbReference type="GO" id="GO:0016020">
    <property type="term" value="C:membrane"/>
    <property type="evidence" value="ECO:0007669"/>
    <property type="project" value="InterPro"/>
</dbReference>
<organism evidence="4 5">
    <name type="scientific">Planomicrobium soli</name>
    <dbReference type="NCBI Taxonomy" id="1176648"/>
    <lineage>
        <taxon>Bacteria</taxon>
        <taxon>Bacillati</taxon>
        <taxon>Bacillota</taxon>
        <taxon>Bacilli</taxon>
        <taxon>Bacillales</taxon>
        <taxon>Caryophanaceae</taxon>
        <taxon>Planomicrobium</taxon>
    </lineage>
</organism>
<dbReference type="AlphaFoldDB" id="A0A2P8FTK1"/>
<dbReference type="RefSeq" id="WP_106534841.1">
    <property type="nucleotide sequence ID" value="NZ_PYAT01000022.1"/>
</dbReference>
<dbReference type="Pfam" id="PF24661">
    <property type="entry name" value="DUF7649"/>
    <property type="match status" value="1"/>
</dbReference>
<sequence length="232" mass="26710">MQRYSTNKQAFFLLSALLLVFIESAFFSNGSVFLVLLGIGLVYFGLKKTKRSRKFYLWTGFIFIGISILSMWSLRAFILVVAIYLLVRLWKGDEWQQEVPIQQTVDHGLIKNKFFSAQSTPIEAYEWKDIHVQGFIGDLFIDATQTVLPKKTSLVSIRQGFGKVRVIVPYEVPVRIYYSTLIGEACFFNKEKQRIWYGTAQAEDGYKEAVANKAEMIISVTTWMGDVEVIRR</sequence>
<keyword evidence="1" id="KW-1133">Transmembrane helix</keyword>
<feature type="transmembrane region" description="Helical" evidence="1">
    <location>
        <begin position="55"/>
        <end position="87"/>
    </location>
</feature>
<feature type="domain" description="DUF7649" evidence="3">
    <location>
        <begin position="9"/>
        <end position="87"/>
    </location>
</feature>
<keyword evidence="5" id="KW-1185">Reference proteome</keyword>
<feature type="domain" description="Cell wall-active antibiotics response LiaF-like C-terminal" evidence="2">
    <location>
        <begin position="114"/>
        <end position="229"/>
    </location>
</feature>
<accession>A0A2P8FTK1</accession>
<feature type="transmembrane region" description="Helical" evidence="1">
    <location>
        <begin position="12"/>
        <end position="43"/>
    </location>
</feature>
<name>A0A2P8FTK1_9BACL</name>
<gene>
    <name evidence="4" type="ORF">B0H99_1224</name>
</gene>
<evidence type="ECO:0000256" key="1">
    <source>
        <dbReference type="SAM" id="Phobius"/>
    </source>
</evidence>
<dbReference type="InterPro" id="IPR047793">
    <property type="entry name" value="LiaF_C"/>
</dbReference>
<evidence type="ECO:0000259" key="2">
    <source>
        <dbReference type="Pfam" id="PF09922"/>
    </source>
</evidence>
<dbReference type="Proteomes" id="UP000242682">
    <property type="component" value="Unassembled WGS sequence"/>
</dbReference>
<evidence type="ECO:0000313" key="5">
    <source>
        <dbReference type="Proteomes" id="UP000242682"/>
    </source>
</evidence>
<reference evidence="4 5" key="1">
    <citation type="submission" date="2018-03" db="EMBL/GenBank/DDBJ databases">
        <title>Genomic Encyclopedia of Type Strains, Phase III (KMG-III): the genomes of soil and plant-associated and newly described type strains.</title>
        <authorList>
            <person name="Whitman W."/>
        </authorList>
    </citation>
    <scope>NUCLEOTIDE SEQUENCE [LARGE SCALE GENOMIC DNA]</scope>
    <source>
        <strain evidence="4 5">CGMCC 1.12259</strain>
    </source>
</reference>
<proteinExistence type="predicted"/>
<evidence type="ECO:0000259" key="3">
    <source>
        <dbReference type="Pfam" id="PF24661"/>
    </source>
</evidence>
<comment type="caution">
    <text evidence="4">The sequence shown here is derived from an EMBL/GenBank/DDBJ whole genome shotgun (WGS) entry which is preliminary data.</text>
</comment>
<dbReference type="PIRSF" id="PIRSF031509">
    <property type="entry name" value="Cell_wall_LiaF/YvqF"/>
    <property type="match status" value="1"/>
</dbReference>
<dbReference type="Pfam" id="PF09922">
    <property type="entry name" value="LiaF-like_C"/>
    <property type="match status" value="1"/>
</dbReference>
<dbReference type="NCBIfam" id="NF040535">
    <property type="entry name" value="LiaF_C_term"/>
    <property type="match status" value="1"/>
</dbReference>
<dbReference type="EMBL" id="PYAT01000022">
    <property type="protein sequence ID" value="PSL25053.1"/>
    <property type="molecule type" value="Genomic_DNA"/>
</dbReference>
<keyword evidence="1" id="KW-0812">Transmembrane</keyword>
<evidence type="ECO:0000313" key="4">
    <source>
        <dbReference type="EMBL" id="PSL25053.1"/>
    </source>
</evidence>
<dbReference type="InterPro" id="IPR016975">
    <property type="entry name" value="Cell_wall_LiaF"/>
</dbReference>
<dbReference type="OrthoDB" id="2351415at2"/>
<keyword evidence="1" id="KW-0472">Membrane</keyword>
<dbReference type="InterPro" id="IPR024425">
    <property type="entry name" value="LiaF-like_C"/>
</dbReference>